<comment type="caution">
    <text evidence="6">The sequence shown here is derived from an EMBL/GenBank/DDBJ whole genome shotgun (WGS) entry which is preliminary data.</text>
</comment>
<dbReference type="EC" id="4.2.-.-" evidence="4"/>
<keyword evidence="7" id="KW-1185">Reference proteome</keyword>
<dbReference type="PANTHER" id="PTHR30411">
    <property type="entry name" value="CYTOPLASMIC PROTEIN"/>
    <property type="match status" value="1"/>
</dbReference>
<organism evidence="6 7">
    <name type="scientific">Ornithinimicrobium pekingense</name>
    <dbReference type="NCBI Taxonomy" id="384677"/>
    <lineage>
        <taxon>Bacteria</taxon>
        <taxon>Bacillati</taxon>
        <taxon>Actinomycetota</taxon>
        <taxon>Actinomycetes</taxon>
        <taxon>Micrococcales</taxon>
        <taxon>Ornithinimicrobiaceae</taxon>
        <taxon>Ornithinimicrobium</taxon>
    </lineage>
</organism>
<evidence type="ECO:0000259" key="5">
    <source>
        <dbReference type="Pfam" id="PF04073"/>
    </source>
</evidence>
<accession>A0ABQ2F9T4</accession>
<evidence type="ECO:0000313" key="7">
    <source>
        <dbReference type="Proteomes" id="UP000662111"/>
    </source>
</evidence>
<dbReference type="InterPro" id="IPR007214">
    <property type="entry name" value="YbaK/aa-tRNA-synth-assoc-dom"/>
</dbReference>
<comment type="similarity">
    <text evidence="1 4">Belongs to the prolyl-tRNA editing family. YbaK/EbsC subfamily.</text>
</comment>
<proteinExistence type="inferred from homology"/>
<dbReference type="SUPFAM" id="SSF55826">
    <property type="entry name" value="YbaK/ProRS associated domain"/>
    <property type="match status" value="1"/>
</dbReference>
<name>A0ABQ2F9T4_9MICO</name>
<dbReference type="Pfam" id="PF04073">
    <property type="entry name" value="tRNA_edit"/>
    <property type="match status" value="1"/>
</dbReference>
<dbReference type="EMBL" id="BMLB01000005">
    <property type="protein sequence ID" value="GGK75638.1"/>
    <property type="molecule type" value="Genomic_DNA"/>
</dbReference>
<dbReference type="NCBIfam" id="TIGR00011">
    <property type="entry name" value="YbaK_EbsC"/>
    <property type="match status" value="1"/>
</dbReference>
<keyword evidence="2 4" id="KW-0648">Protein biosynthesis</keyword>
<evidence type="ECO:0000313" key="6">
    <source>
        <dbReference type="EMBL" id="GGK75638.1"/>
    </source>
</evidence>
<dbReference type="PIRSF" id="PIRSF006181">
    <property type="entry name" value="EbsC_YbaK"/>
    <property type="match status" value="1"/>
</dbReference>
<evidence type="ECO:0000256" key="1">
    <source>
        <dbReference type="ARBA" id="ARBA00009798"/>
    </source>
</evidence>
<dbReference type="Proteomes" id="UP000662111">
    <property type="component" value="Unassembled WGS sequence"/>
</dbReference>
<dbReference type="InterPro" id="IPR004369">
    <property type="entry name" value="Prolyl-tRNA_editing_YbaK/EbsC"/>
</dbReference>
<dbReference type="PANTHER" id="PTHR30411:SF0">
    <property type="entry name" value="CYS-TRNA(PRO)_CYS-TRNA(CYS) DEACYLASE YBAK"/>
    <property type="match status" value="1"/>
</dbReference>
<feature type="domain" description="YbaK/aminoacyl-tRNA synthetase-associated" evidence="5">
    <location>
        <begin position="26"/>
        <end position="138"/>
    </location>
</feature>
<dbReference type="Gene3D" id="3.90.960.10">
    <property type="entry name" value="YbaK/aminoacyl-tRNA synthetase-associated domain"/>
    <property type="match status" value="1"/>
</dbReference>
<gene>
    <name evidence="6" type="ORF">GCM10011509_25410</name>
</gene>
<reference evidence="7" key="1">
    <citation type="journal article" date="2019" name="Int. J. Syst. Evol. Microbiol.">
        <title>The Global Catalogue of Microorganisms (GCM) 10K type strain sequencing project: providing services to taxonomists for standard genome sequencing and annotation.</title>
        <authorList>
            <consortium name="The Broad Institute Genomics Platform"/>
            <consortium name="The Broad Institute Genome Sequencing Center for Infectious Disease"/>
            <person name="Wu L."/>
            <person name="Ma J."/>
        </authorList>
    </citation>
    <scope>NUCLEOTIDE SEQUENCE [LARGE SCALE GENOMIC DNA]</scope>
    <source>
        <strain evidence="7">CGMCC 1.5362</strain>
    </source>
</reference>
<dbReference type="CDD" id="cd00002">
    <property type="entry name" value="YbaK_deacylase"/>
    <property type="match status" value="1"/>
</dbReference>
<evidence type="ECO:0000256" key="2">
    <source>
        <dbReference type="ARBA" id="ARBA00022917"/>
    </source>
</evidence>
<sequence>MSLDRAGVRYEVRPYEHDPSATSYGLEAAEALGVPPAQVFKTLLVETDKGLGVGIVPVDRLLDLKAIAAALGAKKATMAEPSVAERVTGYVVGGISPVGQKRTLPTVLDESALEHGTILVSGGKRGFDLEVSPDDLLDVVRGRTAAIART</sequence>
<dbReference type="InterPro" id="IPR036754">
    <property type="entry name" value="YbaK/aa-tRNA-synt-asso_dom_sf"/>
</dbReference>
<keyword evidence="3 4" id="KW-0456">Lyase</keyword>
<evidence type="ECO:0000256" key="3">
    <source>
        <dbReference type="ARBA" id="ARBA00023239"/>
    </source>
</evidence>
<evidence type="ECO:0000256" key="4">
    <source>
        <dbReference type="PIRNR" id="PIRNR006181"/>
    </source>
</evidence>
<protein>
    <recommendedName>
        <fullName evidence="4">Cys-tRNA(Pro)/Cys-tRNA(Cys) deacylase</fullName>
        <ecNumber evidence="4">4.2.-.-</ecNumber>
    </recommendedName>
</protein>